<dbReference type="Pfam" id="PF17765">
    <property type="entry name" value="MLTR_LBD"/>
    <property type="match status" value="1"/>
</dbReference>
<gene>
    <name evidence="2" type="ORF">OM076_08215</name>
</gene>
<feature type="domain" description="HTH cro/C1-type" evidence="1">
    <location>
        <begin position="8"/>
        <end position="62"/>
    </location>
</feature>
<dbReference type="EMBL" id="JAPDOD010000004">
    <property type="protein sequence ID" value="MDA0160244.1"/>
    <property type="molecule type" value="Genomic_DNA"/>
</dbReference>
<proteinExistence type="predicted"/>
<dbReference type="InterPro" id="IPR041413">
    <property type="entry name" value="MLTR_LBD"/>
</dbReference>
<reference evidence="2" key="1">
    <citation type="submission" date="2022-10" db="EMBL/GenBank/DDBJ databases">
        <title>The WGS of Solirubrobacter ginsenosidimutans DSM 21036.</title>
        <authorList>
            <person name="Jiang Z."/>
        </authorList>
    </citation>
    <scope>NUCLEOTIDE SEQUENCE</scope>
    <source>
        <strain evidence="2">DSM 21036</strain>
    </source>
</reference>
<dbReference type="Gene3D" id="3.30.450.180">
    <property type="match status" value="1"/>
</dbReference>
<comment type="caution">
    <text evidence="2">The sequence shown here is derived from an EMBL/GenBank/DDBJ whole genome shotgun (WGS) entry which is preliminary data.</text>
</comment>
<dbReference type="PANTHER" id="PTHR35010">
    <property type="entry name" value="BLL4672 PROTEIN-RELATED"/>
    <property type="match status" value="1"/>
</dbReference>
<accession>A0A9X3RZJ2</accession>
<dbReference type="GO" id="GO:0003677">
    <property type="term" value="F:DNA binding"/>
    <property type="evidence" value="ECO:0007669"/>
    <property type="project" value="InterPro"/>
</dbReference>
<dbReference type="Gene3D" id="1.10.260.40">
    <property type="entry name" value="lambda repressor-like DNA-binding domains"/>
    <property type="match status" value="1"/>
</dbReference>
<dbReference type="Pfam" id="PF01381">
    <property type="entry name" value="HTH_3"/>
    <property type="match status" value="1"/>
</dbReference>
<dbReference type="InterPro" id="IPR001387">
    <property type="entry name" value="Cro/C1-type_HTH"/>
</dbReference>
<evidence type="ECO:0000313" key="3">
    <source>
        <dbReference type="Proteomes" id="UP001149140"/>
    </source>
</evidence>
<dbReference type="RefSeq" id="WP_270039011.1">
    <property type="nucleotide sequence ID" value="NZ_JAPDOD010000004.1"/>
</dbReference>
<dbReference type="CDD" id="cd00093">
    <property type="entry name" value="HTH_XRE"/>
    <property type="match status" value="1"/>
</dbReference>
<dbReference type="PANTHER" id="PTHR35010:SF4">
    <property type="entry name" value="BLL5781 PROTEIN"/>
    <property type="match status" value="1"/>
</dbReference>
<evidence type="ECO:0000313" key="2">
    <source>
        <dbReference type="EMBL" id="MDA0160244.1"/>
    </source>
</evidence>
<organism evidence="2 3">
    <name type="scientific">Solirubrobacter ginsenosidimutans</name>
    <dbReference type="NCBI Taxonomy" id="490573"/>
    <lineage>
        <taxon>Bacteria</taxon>
        <taxon>Bacillati</taxon>
        <taxon>Actinomycetota</taxon>
        <taxon>Thermoleophilia</taxon>
        <taxon>Solirubrobacterales</taxon>
        <taxon>Solirubrobacteraceae</taxon>
        <taxon>Solirubrobacter</taxon>
    </lineage>
</organism>
<dbReference type="PROSITE" id="PS50943">
    <property type="entry name" value="HTH_CROC1"/>
    <property type="match status" value="1"/>
</dbReference>
<dbReference type="Proteomes" id="UP001149140">
    <property type="component" value="Unassembled WGS sequence"/>
</dbReference>
<sequence>MSQIGPLLKTWRTKRRLSQLDLALEAGVSTRHLSFVETGRSRPSEQMVVHLAEQLDVPLRERNRMLLAAGYAPIYSQRPLNELGPVKDALDQLLKSHEPFPAIVVDRAWNVVAANAAIPMLTAGAAPHLLEPPINALRLSLHPDGMAPRIVNLGEWRAHLLRDLEAQVAASNDDELTQLLEELQALPGPEGEPAPHEVFVPLRITSPGGGELRFLSTRTTFATAVDVTVSELAIESFFPADAETAAYVASR</sequence>
<dbReference type="SUPFAM" id="SSF47413">
    <property type="entry name" value="lambda repressor-like DNA-binding domains"/>
    <property type="match status" value="1"/>
</dbReference>
<dbReference type="InterPro" id="IPR010982">
    <property type="entry name" value="Lambda_DNA-bd_dom_sf"/>
</dbReference>
<dbReference type="SMART" id="SM00530">
    <property type="entry name" value="HTH_XRE"/>
    <property type="match status" value="1"/>
</dbReference>
<evidence type="ECO:0000259" key="1">
    <source>
        <dbReference type="PROSITE" id="PS50943"/>
    </source>
</evidence>
<name>A0A9X3RZJ2_9ACTN</name>
<keyword evidence="3" id="KW-1185">Reference proteome</keyword>
<dbReference type="AlphaFoldDB" id="A0A9X3RZJ2"/>
<protein>
    <submittedName>
        <fullName evidence="2">Helix-turn-helix transcriptional regulator</fullName>
    </submittedName>
</protein>